<evidence type="ECO:0000256" key="6">
    <source>
        <dbReference type="SAM" id="Phobius"/>
    </source>
</evidence>
<feature type="transmembrane region" description="Helical" evidence="6">
    <location>
        <begin position="12"/>
        <end position="30"/>
    </location>
</feature>
<dbReference type="InterPro" id="IPR016071">
    <property type="entry name" value="Staphylococal_nuclease_OB-fold"/>
</dbReference>
<evidence type="ECO:0000313" key="9">
    <source>
        <dbReference type="Proteomes" id="UP001212152"/>
    </source>
</evidence>
<dbReference type="PANTHER" id="PTHR12302:SF3">
    <property type="entry name" value="SERINE_THREONINE-PROTEIN KINASE 31"/>
    <property type="match status" value="1"/>
</dbReference>
<evidence type="ECO:0000256" key="4">
    <source>
        <dbReference type="ARBA" id="ARBA00022801"/>
    </source>
</evidence>
<gene>
    <name evidence="8" type="primary">LCL3</name>
    <name evidence="8" type="ORF">HDU87_001061</name>
</gene>
<dbReference type="Pfam" id="PF00565">
    <property type="entry name" value="SNase"/>
    <property type="match status" value="1"/>
</dbReference>
<evidence type="ECO:0000256" key="1">
    <source>
        <dbReference type="ARBA" id="ARBA00005435"/>
    </source>
</evidence>
<evidence type="ECO:0000313" key="8">
    <source>
        <dbReference type="EMBL" id="KAJ3181453.1"/>
    </source>
</evidence>
<dbReference type="InterPro" id="IPR035437">
    <property type="entry name" value="SNase_OB-fold_sf"/>
</dbReference>
<keyword evidence="3 8" id="KW-0255">Endonuclease</keyword>
<keyword evidence="2" id="KW-0540">Nuclease</keyword>
<sequence length="200" mass="23372">MLSKPAVREDKSSALPLYGVVVIPFLLFALRPRYWKRYRNVGYVTPDVIASRRKLCGRCVAVRDNDNFRLVHRPAWFRWLRIPLPSELKDQTLHVRIAGVDAPEGKHFGMPMQPGWEESKAWMEQRVLGKTLFIRPLRRDQYDRLVCTVEYRSWLPPFRKNLSLEMLKAGWATVYTAKGAEYDGMLERFQKAEADAKYVA</sequence>
<organism evidence="8 9">
    <name type="scientific">Geranomyces variabilis</name>
    <dbReference type="NCBI Taxonomy" id="109894"/>
    <lineage>
        <taxon>Eukaryota</taxon>
        <taxon>Fungi</taxon>
        <taxon>Fungi incertae sedis</taxon>
        <taxon>Chytridiomycota</taxon>
        <taxon>Chytridiomycota incertae sedis</taxon>
        <taxon>Chytridiomycetes</taxon>
        <taxon>Spizellomycetales</taxon>
        <taxon>Powellomycetaceae</taxon>
        <taxon>Geranomyces</taxon>
    </lineage>
</organism>
<keyword evidence="4" id="KW-0378">Hydrolase</keyword>
<evidence type="ECO:0000256" key="3">
    <source>
        <dbReference type="ARBA" id="ARBA00022759"/>
    </source>
</evidence>
<proteinExistence type="inferred from homology"/>
<protein>
    <submittedName>
        <fullName evidence="8">Endonuclease lcl3</fullName>
    </submittedName>
</protein>
<dbReference type="Gene3D" id="2.40.50.90">
    <property type="match status" value="1"/>
</dbReference>
<name>A0AAD5TQ55_9FUNG</name>
<keyword evidence="9" id="KW-1185">Reference proteome</keyword>
<keyword evidence="6" id="KW-0472">Membrane</keyword>
<evidence type="ECO:0000259" key="7">
    <source>
        <dbReference type="PROSITE" id="PS50830"/>
    </source>
</evidence>
<dbReference type="Proteomes" id="UP001212152">
    <property type="component" value="Unassembled WGS sequence"/>
</dbReference>
<dbReference type="GO" id="GO:0005739">
    <property type="term" value="C:mitochondrion"/>
    <property type="evidence" value="ECO:0007669"/>
    <property type="project" value="TreeGrafter"/>
</dbReference>
<dbReference type="GO" id="GO:0016787">
    <property type="term" value="F:hydrolase activity"/>
    <property type="evidence" value="ECO:0007669"/>
    <property type="project" value="UniProtKB-KW"/>
</dbReference>
<dbReference type="PROSITE" id="PS50830">
    <property type="entry name" value="TNASE_3"/>
    <property type="match status" value="1"/>
</dbReference>
<feature type="domain" description="TNase-like" evidence="7">
    <location>
        <begin position="53"/>
        <end position="200"/>
    </location>
</feature>
<keyword evidence="6" id="KW-0812">Transmembrane</keyword>
<comment type="similarity">
    <text evidence="1">Belongs to the LCL3 family.</text>
</comment>
<comment type="caution">
    <text evidence="8">The sequence shown here is derived from an EMBL/GenBank/DDBJ whole genome shotgun (WGS) entry which is preliminary data.</text>
</comment>
<dbReference type="AlphaFoldDB" id="A0AAD5TQ55"/>
<dbReference type="EMBL" id="JADGJQ010000012">
    <property type="protein sequence ID" value="KAJ3181453.1"/>
    <property type="molecule type" value="Genomic_DNA"/>
</dbReference>
<reference evidence="8" key="1">
    <citation type="submission" date="2020-05" db="EMBL/GenBank/DDBJ databases">
        <title>Phylogenomic resolution of chytrid fungi.</title>
        <authorList>
            <person name="Stajich J.E."/>
            <person name="Amses K."/>
            <person name="Simmons R."/>
            <person name="Seto K."/>
            <person name="Myers J."/>
            <person name="Bonds A."/>
            <person name="Quandt C.A."/>
            <person name="Barry K."/>
            <person name="Liu P."/>
            <person name="Grigoriev I."/>
            <person name="Longcore J.E."/>
            <person name="James T.Y."/>
        </authorList>
    </citation>
    <scope>NUCLEOTIDE SEQUENCE</scope>
    <source>
        <strain evidence="8">JEL0379</strain>
    </source>
</reference>
<evidence type="ECO:0000256" key="2">
    <source>
        <dbReference type="ARBA" id="ARBA00022722"/>
    </source>
</evidence>
<keyword evidence="5" id="KW-0106">Calcium</keyword>
<dbReference type="SMART" id="SM00318">
    <property type="entry name" value="SNc"/>
    <property type="match status" value="1"/>
</dbReference>
<accession>A0AAD5TQ55</accession>
<dbReference type="PANTHER" id="PTHR12302">
    <property type="entry name" value="EBNA2 BINDING PROTEIN P100"/>
    <property type="match status" value="1"/>
</dbReference>
<dbReference type="SUPFAM" id="SSF50199">
    <property type="entry name" value="Staphylococcal nuclease"/>
    <property type="match status" value="1"/>
</dbReference>
<keyword evidence="6" id="KW-1133">Transmembrane helix</keyword>
<evidence type="ECO:0000256" key="5">
    <source>
        <dbReference type="ARBA" id="ARBA00022837"/>
    </source>
</evidence>
<dbReference type="GO" id="GO:0004519">
    <property type="term" value="F:endonuclease activity"/>
    <property type="evidence" value="ECO:0007669"/>
    <property type="project" value="UniProtKB-KW"/>
</dbReference>